<comment type="cofactor">
    <cofactor evidence="4">
        <name>Ca(2+)</name>
        <dbReference type="ChEBI" id="CHEBI:29108"/>
    </cofactor>
    <text evidence="4">Binds 1 Ca(2+) ion per dimer.</text>
</comment>
<dbReference type="InterPro" id="IPR002692">
    <property type="entry name" value="S45"/>
</dbReference>
<dbReference type="SUPFAM" id="SSF56235">
    <property type="entry name" value="N-terminal nucleophile aminohydrolases (Ntn hydrolases)"/>
    <property type="match status" value="1"/>
</dbReference>
<feature type="binding site" evidence="4">
    <location>
        <position position="355"/>
    </location>
    <ligand>
        <name>Ca(2+)</name>
        <dbReference type="ChEBI" id="CHEBI:29108"/>
    </ligand>
</feature>
<dbReference type="InterPro" id="IPR014395">
    <property type="entry name" value="Pen/GL7ACA/AHL_acylase"/>
</dbReference>
<dbReference type="GO" id="GO:0017000">
    <property type="term" value="P:antibiotic biosynthetic process"/>
    <property type="evidence" value="ECO:0007669"/>
    <property type="project" value="InterPro"/>
</dbReference>
<dbReference type="PIRSF" id="PIRSF001227">
    <property type="entry name" value="Pen_acylase"/>
    <property type="match status" value="1"/>
</dbReference>
<evidence type="ECO:0000256" key="3">
    <source>
        <dbReference type="PIRSR" id="PIRSR001227-1"/>
    </source>
</evidence>
<sequence>MKYKSLKRLTSCIFMAMTVQAAADETIMTNDRLSAPAQVYYNDTQIPSISAATEEDASFVMGYLHAKDRLFQMDYTRKIAQGKLAELVGTAALSNDIQFRTIGFERAARVSLPVMTAKTQGMLKAYADGVNAWLDSNPLPIEYSGLEITQIDRWLPIHSVAIAKVLAFQLSNDLNEIDDTIAINTFQQVGSAAGFDGTALFIEDLYRAAPPDGRVSVPNFLASIGGQGKNQQSLKQSIGDFALDLSDSELNMLHEIKGNWSNSAVMKTMKNDGNADKGSNVWVIAGDKSENGFPLIANDPHLSLDYPSTFYSAHMAADTGLNVAGVGFPGAPVMAQGCNVSLCWGSTVHPVDEMDFYFESIKTNTFGIPTHTVYQGVDEPIVWVFQTYNANVIGDGVMNNTARQEVGYTQGGLTYLVPRRNYGPILSVDTANAQAVSVQYTMFGPTKEIESFFDMARASNMDEFKTALTKFDVGSQNFGVVDVDGNIAYFTGAEVPIREDLQTLMQPDGTPPMFIRDGTGEHMNEWMALTNPDLNQAINYAVIPFDEMPFSVNPSSGYVANANNDPIGVSLDNNVLNQVRPGGGLYYISQGGYSSYRMGRIDRLIQDHMDKGNLFTSTDMKAYQANHQLMDAELMMPHIMNAVSRASASGAWPGIAQFLADPRVVEAAGYFAAWDFSTPTGLAEGYDPFENPFALSAPTDDEVTHSVAASIYNVWRSMAIQNTVDVTLAGIDAAIGSDVMTANRPGSKFSLNALAHFLDSFETNQGYGASGINFFTNPQAPTRNDARDYVILASLKQALDMMAGDDFAAAFNNSSNLDDYRWGKLHRIEFSHPLGASLTIPNGSFGFSTVDGLAGVARSGGYQVLDASSHSTRADSSNEFMFGSGPARRFVAEVTSMGILAEQIIPGGQSGVITTGANYVNQLVLWLVNGYLPLITDLGTVEAIAHEVYYFEP</sequence>
<dbReference type="Proteomes" id="UP000295724">
    <property type="component" value="Unassembled WGS sequence"/>
</dbReference>
<dbReference type="InterPro" id="IPR023343">
    <property type="entry name" value="Penicillin_amidase_dom1"/>
</dbReference>
<protein>
    <submittedName>
        <fullName evidence="6">Penicillin amidase</fullName>
    </submittedName>
</protein>
<keyword evidence="7" id="KW-1185">Reference proteome</keyword>
<organism evidence="6 7">
    <name type="scientific">Marinicella litoralis</name>
    <dbReference type="NCBI Taxonomy" id="644220"/>
    <lineage>
        <taxon>Bacteria</taxon>
        <taxon>Pseudomonadati</taxon>
        <taxon>Pseudomonadota</taxon>
        <taxon>Gammaproteobacteria</taxon>
        <taxon>Lysobacterales</taxon>
        <taxon>Marinicellaceae</taxon>
        <taxon>Marinicella</taxon>
    </lineage>
</organism>
<keyword evidence="4" id="KW-0479">Metal-binding</keyword>
<comment type="caution">
    <text evidence="6">The sequence shown here is derived from an EMBL/GenBank/DDBJ whole genome shotgun (WGS) entry which is preliminary data.</text>
</comment>
<dbReference type="InterPro" id="IPR029055">
    <property type="entry name" value="Ntn_hydrolases_N"/>
</dbReference>
<evidence type="ECO:0000256" key="1">
    <source>
        <dbReference type="ARBA" id="ARBA00006586"/>
    </source>
</evidence>
<dbReference type="PANTHER" id="PTHR34218:SF4">
    <property type="entry name" value="ACYL-HOMOSERINE LACTONE ACYLASE QUIP"/>
    <property type="match status" value="1"/>
</dbReference>
<dbReference type="EMBL" id="SNZB01000006">
    <property type="protein sequence ID" value="TDR17448.1"/>
    <property type="molecule type" value="Genomic_DNA"/>
</dbReference>
<keyword evidence="5" id="KW-0732">Signal</keyword>
<dbReference type="OrthoDB" id="9760084at2"/>
<feature type="signal peptide" evidence="5">
    <location>
        <begin position="1"/>
        <end position="23"/>
    </location>
</feature>
<dbReference type="GO" id="GO:0046872">
    <property type="term" value="F:metal ion binding"/>
    <property type="evidence" value="ECO:0007669"/>
    <property type="project" value="UniProtKB-KW"/>
</dbReference>
<dbReference type="AlphaFoldDB" id="A0A4R6XMW6"/>
<feature type="binding site" evidence="4">
    <location>
        <position position="352"/>
    </location>
    <ligand>
        <name>Ca(2+)</name>
        <dbReference type="ChEBI" id="CHEBI:29108"/>
    </ligand>
</feature>
<name>A0A4R6XMW6_9GAMM</name>
<evidence type="ECO:0000313" key="6">
    <source>
        <dbReference type="EMBL" id="TDR17448.1"/>
    </source>
</evidence>
<feature type="chain" id="PRO_5020230461" evidence="5">
    <location>
        <begin position="24"/>
        <end position="953"/>
    </location>
</feature>
<evidence type="ECO:0000256" key="4">
    <source>
        <dbReference type="PIRSR" id="PIRSR001227-2"/>
    </source>
</evidence>
<dbReference type="Gene3D" id="1.10.439.10">
    <property type="entry name" value="Penicillin Amidohydrolase, domain 1"/>
    <property type="match status" value="1"/>
</dbReference>
<proteinExistence type="inferred from homology"/>
<dbReference type="GO" id="GO:0016811">
    <property type="term" value="F:hydrolase activity, acting on carbon-nitrogen (but not peptide) bonds, in linear amides"/>
    <property type="evidence" value="ECO:0007669"/>
    <property type="project" value="InterPro"/>
</dbReference>
<dbReference type="Gene3D" id="3.60.20.10">
    <property type="entry name" value="Glutamine Phosphoribosylpyrophosphate, subunit 1, domain 1"/>
    <property type="match status" value="3"/>
</dbReference>
<evidence type="ECO:0000313" key="7">
    <source>
        <dbReference type="Proteomes" id="UP000295724"/>
    </source>
</evidence>
<accession>A0A4R6XMW6</accession>
<comment type="subunit">
    <text evidence="2">Heterodimer of an alpha subunit and a beta subunit processed from the same precursor.</text>
</comment>
<reference evidence="6 7" key="1">
    <citation type="submission" date="2019-03" db="EMBL/GenBank/DDBJ databases">
        <title>Genomic Encyclopedia of Type Strains, Phase IV (KMG-IV): sequencing the most valuable type-strain genomes for metagenomic binning, comparative biology and taxonomic classification.</title>
        <authorList>
            <person name="Goeker M."/>
        </authorList>
    </citation>
    <scope>NUCLEOTIDE SEQUENCE [LARGE SCALE GENOMIC DNA]</scope>
    <source>
        <strain evidence="6 7">DSM 25488</strain>
    </source>
</reference>
<comment type="similarity">
    <text evidence="1">Belongs to the peptidase S45 family.</text>
</comment>
<dbReference type="Pfam" id="PF01804">
    <property type="entry name" value="Penicil_amidase"/>
    <property type="match status" value="1"/>
</dbReference>
<evidence type="ECO:0000256" key="2">
    <source>
        <dbReference type="ARBA" id="ARBA00038735"/>
    </source>
</evidence>
<feature type="active site" description="Nucleophile" evidence="3">
    <location>
        <position position="279"/>
    </location>
</feature>
<dbReference type="RefSeq" id="WP_099018817.1">
    <property type="nucleotide sequence ID" value="NZ_NIHB01000002.1"/>
</dbReference>
<dbReference type="PANTHER" id="PTHR34218">
    <property type="entry name" value="PEPTIDASE S45 PENICILLIN AMIDASE"/>
    <property type="match status" value="1"/>
</dbReference>
<keyword evidence="4" id="KW-0106">Calcium</keyword>
<gene>
    <name evidence="6" type="ORF">C8D91_2506</name>
</gene>
<evidence type="ECO:0000256" key="5">
    <source>
        <dbReference type="SAM" id="SignalP"/>
    </source>
</evidence>